<protein>
    <submittedName>
        <fullName evidence="2">Uncharacterized protein</fullName>
    </submittedName>
</protein>
<feature type="region of interest" description="Disordered" evidence="1">
    <location>
        <begin position="1"/>
        <end position="249"/>
    </location>
</feature>
<feature type="compositionally biased region" description="Basic residues" evidence="1">
    <location>
        <begin position="134"/>
        <end position="144"/>
    </location>
</feature>
<dbReference type="AlphaFoldDB" id="A0A644Z7S9"/>
<feature type="compositionally biased region" description="Basic and acidic residues" evidence="1">
    <location>
        <begin position="166"/>
        <end position="176"/>
    </location>
</feature>
<name>A0A644Z7S9_9ZZZZ</name>
<feature type="compositionally biased region" description="Basic and acidic residues" evidence="1">
    <location>
        <begin position="183"/>
        <end position="217"/>
    </location>
</feature>
<evidence type="ECO:0000256" key="1">
    <source>
        <dbReference type="SAM" id="MobiDB-lite"/>
    </source>
</evidence>
<reference evidence="2" key="1">
    <citation type="submission" date="2019-08" db="EMBL/GenBank/DDBJ databases">
        <authorList>
            <person name="Kucharzyk K."/>
            <person name="Murdoch R.W."/>
            <person name="Higgins S."/>
            <person name="Loffler F."/>
        </authorList>
    </citation>
    <scope>NUCLEOTIDE SEQUENCE</scope>
</reference>
<accession>A0A644Z7S9</accession>
<feature type="region of interest" description="Disordered" evidence="1">
    <location>
        <begin position="267"/>
        <end position="288"/>
    </location>
</feature>
<feature type="compositionally biased region" description="Basic residues" evidence="1">
    <location>
        <begin position="218"/>
        <end position="239"/>
    </location>
</feature>
<sequence length="288" mass="30668">MTNLPPAVGAVRPADPAAGSRSVTTRSAGRRDEQAPGVRGPGEDGAVDRPRPAHAGPVRHQAGRSVRRGDHLLLGPGAGAPADGHLRHRRVHPDRRPSGPPRPGRGGDHRAAVRPGPGSAGDDLRHHSQLPHQLGRHRHRRPALRHLFGVRLGGQPQECDPGPDPRAVRPGRDESQRGGGDVGQRRADARPAGADPDHDRPGERLDHADRRAAGADRGRRRSRCRRRAAAGGHPGRHRGGLVALPLRPHGVPRGVLRVPGEMACCSHRVDRPGPAGVPDELSGRKLHQ</sequence>
<comment type="caution">
    <text evidence="2">The sequence shown here is derived from an EMBL/GenBank/DDBJ whole genome shotgun (WGS) entry which is preliminary data.</text>
</comment>
<dbReference type="EMBL" id="VSSQ01007688">
    <property type="protein sequence ID" value="MPM36687.1"/>
    <property type="molecule type" value="Genomic_DNA"/>
</dbReference>
<feature type="compositionally biased region" description="Low complexity" evidence="1">
    <location>
        <begin position="72"/>
        <end position="83"/>
    </location>
</feature>
<proteinExistence type="predicted"/>
<organism evidence="2">
    <name type="scientific">bioreactor metagenome</name>
    <dbReference type="NCBI Taxonomy" id="1076179"/>
    <lineage>
        <taxon>unclassified sequences</taxon>
        <taxon>metagenomes</taxon>
        <taxon>ecological metagenomes</taxon>
    </lineage>
</organism>
<gene>
    <name evidence="2" type="ORF">SDC9_83287</name>
</gene>
<evidence type="ECO:0000313" key="2">
    <source>
        <dbReference type="EMBL" id="MPM36687.1"/>
    </source>
</evidence>